<dbReference type="EMBL" id="JBBMRA010000003">
    <property type="protein sequence ID" value="MEM5535701.1"/>
    <property type="molecule type" value="Genomic_DNA"/>
</dbReference>
<protein>
    <submittedName>
        <fullName evidence="1">Uncharacterized protein</fullName>
    </submittedName>
</protein>
<organism evidence="1 2">
    <name type="scientific">Neptuniibacter pectenicola</name>
    <dbReference type="NCBI Taxonomy" id="1806669"/>
    <lineage>
        <taxon>Bacteria</taxon>
        <taxon>Pseudomonadati</taxon>
        <taxon>Pseudomonadota</taxon>
        <taxon>Gammaproteobacteria</taxon>
        <taxon>Oceanospirillales</taxon>
        <taxon>Oceanospirillaceae</taxon>
        <taxon>Neptuniibacter</taxon>
    </lineage>
</organism>
<proteinExistence type="predicted"/>
<sequence length="108" mass="11761">MKKIMLTTLLSGVFLSIGFIGGWWANSPSFDLLCSKPSVYTLGKSIEAQGISIEAGTEIDLRSCEYANRFSVSLMYDKGTHGELFIPKNSAPTIGNHGAKHYNISDSK</sequence>
<keyword evidence="2" id="KW-1185">Reference proteome</keyword>
<gene>
    <name evidence="1" type="ORF">WNY58_04770</name>
</gene>
<evidence type="ECO:0000313" key="2">
    <source>
        <dbReference type="Proteomes" id="UP001449225"/>
    </source>
</evidence>
<dbReference type="Proteomes" id="UP001449225">
    <property type="component" value="Unassembled WGS sequence"/>
</dbReference>
<accession>A0ABU9TPR9</accession>
<comment type="caution">
    <text evidence="1">The sequence shown here is derived from an EMBL/GenBank/DDBJ whole genome shotgun (WGS) entry which is preliminary data.</text>
</comment>
<evidence type="ECO:0000313" key="1">
    <source>
        <dbReference type="EMBL" id="MEM5535701.1"/>
    </source>
</evidence>
<name>A0ABU9TPR9_9GAMM</name>
<dbReference type="RefSeq" id="WP_342853885.1">
    <property type="nucleotide sequence ID" value="NZ_JBBMRA010000003.1"/>
</dbReference>
<reference evidence="1 2" key="1">
    <citation type="submission" date="2024-03" db="EMBL/GenBank/DDBJ databases">
        <title>Community enrichment and isolation of bacterial strains for fucoidan degradation.</title>
        <authorList>
            <person name="Sichert A."/>
        </authorList>
    </citation>
    <scope>NUCLEOTIDE SEQUENCE [LARGE SCALE GENOMIC DNA]</scope>
    <source>
        <strain evidence="1 2">AS76</strain>
    </source>
</reference>